<evidence type="ECO:0000313" key="3">
    <source>
        <dbReference type="Proteomes" id="UP000765509"/>
    </source>
</evidence>
<name>A0A9Q3BEN9_9BASI</name>
<proteinExistence type="predicted"/>
<protein>
    <submittedName>
        <fullName evidence="2">Uncharacterized protein</fullName>
    </submittedName>
</protein>
<organism evidence="2 3">
    <name type="scientific">Austropuccinia psidii MF-1</name>
    <dbReference type="NCBI Taxonomy" id="1389203"/>
    <lineage>
        <taxon>Eukaryota</taxon>
        <taxon>Fungi</taxon>
        <taxon>Dikarya</taxon>
        <taxon>Basidiomycota</taxon>
        <taxon>Pucciniomycotina</taxon>
        <taxon>Pucciniomycetes</taxon>
        <taxon>Pucciniales</taxon>
        <taxon>Sphaerophragmiaceae</taxon>
        <taxon>Austropuccinia</taxon>
    </lineage>
</organism>
<dbReference type="AlphaFoldDB" id="A0A9Q3BEN9"/>
<feature type="region of interest" description="Disordered" evidence="1">
    <location>
        <begin position="1"/>
        <end position="32"/>
    </location>
</feature>
<evidence type="ECO:0000256" key="1">
    <source>
        <dbReference type="SAM" id="MobiDB-lite"/>
    </source>
</evidence>
<accession>A0A9Q3BEN9</accession>
<feature type="compositionally biased region" description="Basic and acidic residues" evidence="1">
    <location>
        <begin position="1"/>
        <end position="21"/>
    </location>
</feature>
<sequence>MIKGKEQDFFQPKAERVRPNDDEAVGLGERSKQEPEIVLNTFNRIRSPATRNIAPTHMKHSVVTPESNINSNELWLQMSQLQSKLKKCLQSSKKTM</sequence>
<dbReference type="Proteomes" id="UP000765509">
    <property type="component" value="Unassembled WGS sequence"/>
</dbReference>
<gene>
    <name evidence="2" type="ORF">O181_003609</name>
</gene>
<keyword evidence="3" id="KW-1185">Reference proteome</keyword>
<evidence type="ECO:0000313" key="2">
    <source>
        <dbReference type="EMBL" id="MBW0463894.1"/>
    </source>
</evidence>
<dbReference type="EMBL" id="AVOT02000651">
    <property type="protein sequence ID" value="MBW0463894.1"/>
    <property type="molecule type" value="Genomic_DNA"/>
</dbReference>
<comment type="caution">
    <text evidence="2">The sequence shown here is derived from an EMBL/GenBank/DDBJ whole genome shotgun (WGS) entry which is preliminary data.</text>
</comment>
<dbReference type="OrthoDB" id="2157866at2759"/>
<reference evidence="2" key="1">
    <citation type="submission" date="2021-03" db="EMBL/GenBank/DDBJ databases">
        <title>Draft genome sequence of rust myrtle Austropuccinia psidii MF-1, a brazilian biotype.</title>
        <authorList>
            <person name="Quecine M.C."/>
            <person name="Pachon D.M.R."/>
            <person name="Bonatelli M.L."/>
            <person name="Correr F.H."/>
            <person name="Franceschini L.M."/>
            <person name="Leite T.F."/>
            <person name="Margarido G.R.A."/>
            <person name="Almeida C.A."/>
            <person name="Ferrarezi J.A."/>
            <person name="Labate C.A."/>
        </authorList>
    </citation>
    <scope>NUCLEOTIDE SEQUENCE</scope>
    <source>
        <strain evidence="2">MF-1</strain>
    </source>
</reference>